<dbReference type="AlphaFoldDB" id="A0AAW2YXF3"/>
<dbReference type="EMBL" id="JAOPGA020000791">
    <property type="protein sequence ID" value="KAL0481779.1"/>
    <property type="molecule type" value="Genomic_DNA"/>
</dbReference>
<feature type="chain" id="PRO_5043318555" evidence="1">
    <location>
        <begin position="20"/>
        <end position="148"/>
    </location>
</feature>
<evidence type="ECO:0000313" key="3">
    <source>
        <dbReference type="Proteomes" id="UP001431209"/>
    </source>
</evidence>
<name>A0AAW2YXF3_9EUKA</name>
<keyword evidence="1" id="KW-0732">Signal</keyword>
<accession>A0AAW2YXF3</accession>
<evidence type="ECO:0000256" key="1">
    <source>
        <dbReference type="SAM" id="SignalP"/>
    </source>
</evidence>
<evidence type="ECO:0000313" key="2">
    <source>
        <dbReference type="EMBL" id="KAL0481779.1"/>
    </source>
</evidence>
<protein>
    <submittedName>
        <fullName evidence="2">Uncharacterized protein</fullName>
    </submittedName>
</protein>
<proteinExistence type="predicted"/>
<feature type="signal peptide" evidence="1">
    <location>
        <begin position="1"/>
        <end position="19"/>
    </location>
</feature>
<keyword evidence="3" id="KW-1185">Reference proteome</keyword>
<dbReference type="Proteomes" id="UP001431209">
    <property type="component" value="Unassembled WGS sequence"/>
</dbReference>
<sequence length="148" mass="16018">MKVLILLLIFAAVVYASDAVPPPKVGGKREDQNPNVLSLKELSFGATNSRFMSNFFIGGGYSLGVSCRIDCASTIGGSPYFGQCASRYYYYAKKGSECLVAGNLDNSQAAKVEEYCVNRCGCRKLDNRPLTANRIRTAQGDNSARVPL</sequence>
<comment type="caution">
    <text evidence="2">The sequence shown here is derived from an EMBL/GenBank/DDBJ whole genome shotgun (WGS) entry which is preliminary data.</text>
</comment>
<gene>
    <name evidence="2" type="ORF">AKO1_012418</name>
</gene>
<organism evidence="2 3">
    <name type="scientific">Acrasis kona</name>
    <dbReference type="NCBI Taxonomy" id="1008807"/>
    <lineage>
        <taxon>Eukaryota</taxon>
        <taxon>Discoba</taxon>
        <taxon>Heterolobosea</taxon>
        <taxon>Tetramitia</taxon>
        <taxon>Eutetramitia</taxon>
        <taxon>Acrasidae</taxon>
        <taxon>Acrasis</taxon>
    </lineage>
</organism>
<reference evidence="2 3" key="1">
    <citation type="submission" date="2024-03" db="EMBL/GenBank/DDBJ databases">
        <title>The Acrasis kona genome and developmental transcriptomes reveal deep origins of eukaryotic multicellular pathways.</title>
        <authorList>
            <person name="Sheikh S."/>
            <person name="Fu C.-J."/>
            <person name="Brown M.W."/>
            <person name="Baldauf S.L."/>
        </authorList>
    </citation>
    <scope>NUCLEOTIDE SEQUENCE [LARGE SCALE GENOMIC DNA]</scope>
    <source>
        <strain evidence="2 3">ATCC MYA-3509</strain>
    </source>
</reference>